<evidence type="ECO:0000256" key="1">
    <source>
        <dbReference type="SAM" id="MobiDB-lite"/>
    </source>
</evidence>
<gene>
    <name evidence="2" type="ORF">SDC9_143965</name>
</gene>
<dbReference type="PANTHER" id="PTHR40050">
    <property type="entry name" value="INNER SPORE COAT PROTEIN H"/>
    <property type="match status" value="1"/>
</dbReference>
<feature type="region of interest" description="Disordered" evidence="1">
    <location>
        <begin position="1"/>
        <end position="20"/>
    </location>
</feature>
<protein>
    <recommendedName>
        <fullName evidence="3">Spore coat protein CotH</fullName>
    </recommendedName>
</protein>
<accession>A0A645E4U5</accession>
<dbReference type="EMBL" id="VSSQ01043142">
    <property type="protein sequence ID" value="MPM96800.1"/>
    <property type="molecule type" value="Genomic_DNA"/>
</dbReference>
<comment type="caution">
    <text evidence="2">The sequence shown here is derived from an EMBL/GenBank/DDBJ whole genome shotgun (WGS) entry which is preliminary data.</text>
</comment>
<dbReference type="InterPro" id="IPR014867">
    <property type="entry name" value="Spore_coat_CotH_CotH2/3/7"/>
</dbReference>
<reference evidence="2" key="1">
    <citation type="submission" date="2019-08" db="EMBL/GenBank/DDBJ databases">
        <authorList>
            <person name="Kucharzyk K."/>
            <person name="Murdoch R.W."/>
            <person name="Higgins S."/>
            <person name="Loffler F."/>
        </authorList>
    </citation>
    <scope>NUCLEOTIDE SEQUENCE</scope>
</reference>
<name>A0A645E4U5_9ZZZZ</name>
<organism evidence="2">
    <name type="scientific">bioreactor metagenome</name>
    <dbReference type="NCBI Taxonomy" id="1076179"/>
    <lineage>
        <taxon>unclassified sequences</taxon>
        <taxon>metagenomes</taxon>
        <taxon>ecological metagenomes</taxon>
    </lineage>
</organism>
<dbReference type="PANTHER" id="PTHR40050:SF1">
    <property type="entry name" value="INNER SPORE COAT PROTEIN H"/>
    <property type="match status" value="1"/>
</dbReference>
<dbReference type="Pfam" id="PF08757">
    <property type="entry name" value="CotH"/>
    <property type="match status" value="1"/>
</dbReference>
<dbReference type="AlphaFoldDB" id="A0A645E4U5"/>
<evidence type="ECO:0008006" key="3">
    <source>
        <dbReference type="Google" id="ProtNLM"/>
    </source>
</evidence>
<proteinExistence type="predicted"/>
<sequence length="327" mass="35464">MGGEAGQMPPMGVRPNMGEGGVMPQRPGKTGENIELPNMGEWPNMGQVPNPGEAFNPGQIGDRGGFGGMGGVAGATALIYTDDNLSSYSAIFENAAFKPSEADQKRLLSSLQQLNEQTNLDDVVDVEQVMRYFVVHNFVLNSDSYTGNLIHNYYLAEKSGQLSMIPWDYNLAFGGMGSGQNQATALVNYPVDTPLLSGTLEERPMLAWIFSDEDYVAAYHELYAEYVEYFNSGEFASMYEQAIALITPYVAKDPTAFATFASFEQASATLKEFCLLRAASIAKQLDGDIASTSEEQAATNQANFVDASTLDIASMGTNSMGFDRARR</sequence>
<evidence type="ECO:0000313" key="2">
    <source>
        <dbReference type="EMBL" id="MPM96800.1"/>
    </source>
</evidence>